<dbReference type="InterPro" id="IPR006750">
    <property type="entry name" value="YdcZ"/>
</dbReference>
<dbReference type="KEGG" id="wce:WS08_0517"/>
<protein>
    <submittedName>
        <fullName evidence="2">Putative transporter</fullName>
    </submittedName>
</protein>
<reference evidence="3" key="2">
    <citation type="submission" date="2014-08" db="EMBL/GenBank/DDBJ databases">
        <title>Complete genome of Weissella ceti strain WS74 isolated from diseased rainbow trout in Brazil.</title>
        <authorList>
            <person name="Figueiredo H.C.P."/>
            <person name="Leal C.A.G."/>
            <person name="Pereira F.L."/>
            <person name="Soares S.C."/>
            <person name="Dorella F.A."/>
            <person name="Carvalho A.F."/>
            <person name="Azevedo V.A.C."/>
        </authorList>
    </citation>
    <scope>NUCLEOTIDE SEQUENCE [LARGE SCALE GENOMIC DNA]</scope>
    <source>
        <strain evidence="3">WS74</strain>
    </source>
</reference>
<keyword evidence="1" id="KW-0472">Membrane</keyword>
<feature type="transmembrane region" description="Helical" evidence="1">
    <location>
        <begin position="99"/>
        <end position="121"/>
    </location>
</feature>
<dbReference type="KEGG" id="wct:WS74_0518"/>
<reference evidence="2 3" key="1">
    <citation type="journal article" date="2014" name="Genome Announc.">
        <title>Complete Genome Sequences of Fish Pathogenic Weissella ceti Strains WS74 and WS105.</title>
        <authorList>
            <person name="Figueiredo H.C."/>
            <person name="Leal C.A."/>
            <person name="Dorella F.A."/>
            <person name="Carvalho A.F."/>
            <person name="Soares S.C."/>
            <person name="Pereira F.L."/>
            <person name="Azevedo V.A."/>
        </authorList>
    </citation>
    <scope>NUCLEOTIDE SEQUENCE [LARGE SCALE GENOMIC DNA]</scope>
    <source>
        <strain evidence="2 3">WS74</strain>
    </source>
</reference>
<feature type="transmembrane region" description="Helical" evidence="1">
    <location>
        <begin position="160"/>
        <end position="182"/>
    </location>
</feature>
<dbReference type="OrthoDB" id="7864805at2"/>
<organism evidence="2 3">
    <name type="scientific">Weissella ceti</name>
    <dbReference type="NCBI Taxonomy" id="759620"/>
    <lineage>
        <taxon>Bacteria</taxon>
        <taxon>Bacillati</taxon>
        <taxon>Bacillota</taxon>
        <taxon>Bacilli</taxon>
        <taxon>Lactobacillales</taxon>
        <taxon>Lactobacillaceae</taxon>
        <taxon>Weissella</taxon>
    </lineage>
</organism>
<dbReference type="RefSeq" id="WP_009765384.1">
    <property type="nucleotide sequence ID" value="NZ_CP009223.1"/>
</dbReference>
<dbReference type="Pfam" id="PF04657">
    <property type="entry name" value="DMT_YdcZ"/>
    <property type="match status" value="2"/>
</dbReference>
<feature type="transmembrane region" description="Helical" evidence="1">
    <location>
        <begin position="33"/>
        <end position="59"/>
    </location>
</feature>
<dbReference type="Proteomes" id="UP000029079">
    <property type="component" value="Chromosome"/>
</dbReference>
<feature type="transmembrane region" description="Helical" evidence="1">
    <location>
        <begin position="128"/>
        <end position="148"/>
    </location>
</feature>
<evidence type="ECO:0000256" key="1">
    <source>
        <dbReference type="SAM" id="Phobius"/>
    </source>
</evidence>
<accession>A0A075TYS4</accession>
<keyword evidence="1" id="KW-0812">Transmembrane</keyword>
<dbReference type="GO" id="GO:0005886">
    <property type="term" value="C:plasma membrane"/>
    <property type="evidence" value="ECO:0007669"/>
    <property type="project" value="TreeGrafter"/>
</dbReference>
<dbReference type="PANTHER" id="PTHR34821">
    <property type="entry name" value="INNER MEMBRANE PROTEIN YDCZ"/>
    <property type="match status" value="1"/>
</dbReference>
<dbReference type="PANTHER" id="PTHR34821:SF2">
    <property type="entry name" value="INNER MEMBRANE PROTEIN YDCZ"/>
    <property type="match status" value="1"/>
</dbReference>
<feature type="transmembrane region" description="Helical" evidence="1">
    <location>
        <begin position="289"/>
        <end position="307"/>
    </location>
</feature>
<proteinExistence type="predicted"/>
<keyword evidence="1" id="KW-1133">Transmembrane helix</keyword>
<dbReference type="PATRIC" id="fig|759620.7.peg.504"/>
<dbReference type="STRING" id="759620.WS105_0515"/>
<sequence>MFSFVLLAFISGLLLSNQSPINARLGRGLGSPFIAASFSFTIGTIFLGIVTFIQTNTLFPSIQFISQQPAWIWLGGLLGCIYLTSNILLFPRIGAVKTVVLPILGQIIMGIAIDTFGWFGATSSTFNVLQAVGVGIMFTGILLTVTVGNNGFQSQQTTNVTTILWMIWAVIIGMVSAMQQAINGHLGTLLHSSVQAAFMSFGIGMVLIVSVTLFLTRHNYPSKDMFLKVEPWAFTGGILGALFVLTTVISVPAIGTGLTIMMALIGQVVGSILVQQFGLWKSKQTSVQLKQILGILIMVVGIVLIKFL</sequence>
<feature type="transmembrane region" description="Helical" evidence="1">
    <location>
        <begin position="194"/>
        <end position="216"/>
    </location>
</feature>
<feature type="transmembrane region" description="Helical" evidence="1">
    <location>
        <begin position="258"/>
        <end position="277"/>
    </location>
</feature>
<evidence type="ECO:0000313" key="3">
    <source>
        <dbReference type="Proteomes" id="UP000029079"/>
    </source>
</evidence>
<feature type="transmembrane region" description="Helical" evidence="1">
    <location>
        <begin position="232"/>
        <end position="251"/>
    </location>
</feature>
<dbReference type="AlphaFoldDB" id="A0A075TYS4"/>
<keyword evidence="3" id="KW-1185">Reference proteome</keyword>
<gene>
    <name evidence="2" type="ORF">WS74_0518</name>
</gene>
<evidence type="ECO:0000313" key="2">
    <source>
        <dbReference type="EMBL" id="AIM62770.1"/>
    </source>
</evidence>
<dbReference type="KEGG" id="wci:WS105_0515"/>
<name>A0A075TYS4_9LACO</name>
<feature type="transmembrane region" description="Helical" evidence="1">
    <location>
        <begin position="71"/>
        <end position="93"/>
    </location>
</feature>
<dbReference type="EMBL" id="CP009223">
    <property type="protein sequence ID" value="AIM62770.1"/>
    <property type="molecule type" value="Genomic_DNA"/>
</dbReference>